<sequence>MNRYSTARFFKKSVAAAAVSLSLVSCTDPGSGSDSTSSSAELDSPQITFRAFEDAEPGLPFEGEIGFVTGTEDDTSINDRIYDLIFDDYQAVHESCSNIAVGDTVGNYSINREASTALANQTFASVILQVEASCAGGRISTSWISFATAIDPTVEIFFTDLLDASQSKAHDIIALIILGIDNTPNCVGEFTDSLQQRLSDDDFTAWNSVFEFAVTTDGVMLGFNQGSMAATACGAGSAVIPWATLEGRLSEFGEQLRGSIE</sequence>
<dbReference type="EMBL" id="JAUEMJ010000013">
    <property type="protein sequence ID" value="MDN3243412.1"/>
    <property type="molecule type" value="Genomic_DNA"/>
</dbReference>
<dbReference type="PROSITE" id="PS51257">
    <property type="entry name" value="PROKAR_LIPOPROTEIN"/>
    <property type="match status" value="1"/>
</dbReference>
<evidence type="ECO:0000256" key="1">
    <source>
        <dbReference type="SAM" id="SignalP"/>
    </source>
</evidence>
<keyword evidence="1" id="KW-0732">Signal</keyword>
<keyword evidence="3" id="KW-1185">Reference proteome</keyword>
<gene>
    <name evidence="2" type="ORF">QWI33_27105</name>
</gene>
<comment type="caution">
    <text evidence="2">The sequence shown here is derived from an EMBL/GenBank/DDBJ whole genome shotgun (WGS) entry which is preliminary data.</text>
</comment>
<feature type="signal peptide" evidence="1">
    <location>
        <begin position="1"/>
        <end position="27"/>
    </location>
</feature>
<dbReference type="Proteomes" id="UP001171902">
    <property type="component" value="Unassembled WGS sequence"/>
</dbReference>
<protein>
    <recommendedName>
        <fullName evidence="4">DUF3298 domain-containing protein</fullName>
    </recommendedName>
</protein>
<evidence type="ECO:0008006" key="4">
    <source>
        <dbReference type="Google" id="ProtNLM"/>
    </source>
</evidence>
<feature type="chain" id="PRO_5046037659" description="DUF3298 domain-containing protein" evidence="1">
    <location>
        <begin position="28"/>
        <end position="261"/>
    </location>
</feature>
<evidence type="ECO:0000313" key="2">
    <source>
        <dbReference type="EMBL" id="MDN3243412.1"/>
    </source>
</evidence>
<proteinExistence type="predicted"/>
<reference evidence="2" key="1">
    <citation type="submission" date="2023-06" db="EMBL/GenBank/DDBJ databases">
        <title>Gycomyces niveus sp.nov., a novel actinomycete isolated from soil in Shouguang.</title>
        <authorList>
            <person name="Yang X."/>
            <person name="Zhao J."/>
        </authorList>
    </citation>
    <scope>NUCLEOTIDE SEQUENCE</scope>
    <source>
        <strain evidence="2">NEAU C2</strain>
    </source>
</reference>
<evidence type="ECO:0000313" key="3">
    <source>
        <dbReference type="Proteomes" id="UP001171902"/>
    </source>
</evidence>
<dbReference type="RefSeq" id="WP_289959814.1">
    <property type="nucleotide sequence ID" value="NZ_JAUEMJ010000013.1"/>
</dbReference>
<organism evidence="2 3">
    <name type="scientific">Glycomyces tritici</name>
    <dbReference type="NCBI Taxonomy" id="2665176"/>
    <lineage>
        <taxon>Bacteria</taxon>
        <taxon>Bacillati</taxon>
        <taxon>Actinomycetota</taxon>
        <taxon>Actinomycetes</taxon>
        <taxon>Glycomycetales</taxon>
        <taxon>Glycomycetaceae</taxon>
        <taxon>Glycomyces</taxon>
    </lineage>
</organism>
<accession>A0ABT7YXP7</accession>
<name>A0ABT7YXP7_9ACTN</name>